<dbReference type="SUPFAM" id="SSF54523">
    <property type="entry name" value="Pili subunits"/>
    <property type="match status" value="1"/>
</dbReference>
<dbReference type="PRINTS" id="PR00813">
    <property type="entry name" value="BCTERIALGSPG"/>
</dbReference>
<feature type="region of interest" description="Disordered" evidence="2">
    <location>
        <begin position="121"/>
        <end position="142"/>
    </location>
</feature>
<reference evidence="4 5" key="1">
    <citation type="submission" date="2016-10" db="EMBL/GenBank/DDBJ databases">
        <authorList>
            <person name="de Groot N.N."/>
        </authorList>
    </citation>
    <scope>NUCLEOTIDE SEQUENCE [LARGE SCALE GENOMIC DNA]</scope>
    <source>
        <strain evidence="4 5">Nl7</strain>
    </source>
</reference>
<dbReference type="Pfam" id="PF07963">
    <property type="entry name" value="N_methyl"/>
    <property type="match status" value="1"/>
</dbReference>
<evidence type="ECO:0000313" key="4">
    <source>
        <dbReference type="EMBL" id="SET08768.1"/>
    </source>
</evidence>
<evidence type="ECO:0000256" key="3">
    <source>
        <dbReference type="SAM" id="Phobius"/>
    </source>
</evidence>
<dbReference type="InterPro" id="IPR000983">
    <property type="entry name" value="Bac_GSPG_pilin"/>
</dbReference>
<dbReference type="InterPro" id="IPR012902">
    <property type="entry name" value="N_methyl_site"/>
</dbReference>
<protein>
    <submittedName>
        <fullName evidence="4">Type II secretion system protein G (GspG)</fullName>
    </submittedName>
</protein>
<organism evidence="4 5">
    <name type="scientific">Nitrosospira multiformis</name>
    <dbReference type="NCBI Taxonomy" id="1231"/>
    <lineage>
        <taxon>Bacteria</taxon>
        <taxon>Pseudomonadati</taxon>
        <taxon>Pseudomonadota</taxon>
        <taxon>Betaproteobacteria</taxon>
        <taxon>Nitrosomonadales</taxon>
        <taxon>Nitrosomonadaceae</taxon>
        <taxon>Nitrosospira</taxon>
    </lineage>
</organism>
<evidence type="ECO:0000256" key="2">
    <source>
        <dbReference type="SAM" id="MobiDB-lite"/>
    </source>
</evidence>
<dbReference type="GO" id="GO:0015628">
    <property type="term" value="P:protein secretion by the type II secretion system"/>
    <property type="evidence" value="ECO:0007669"/>
    <property type="project" value="InterPro"/>
</dbReference>
<dbReference type="PANTHER" id="PTHR30093:SF47">
    <property type="entry name" value="TYPE IV PILUS NON-CORE MINOR PILIN PILE"/>
    <property type="match status" value="1"/>
</dbReference>
<accession>A0A1I0BP18</accession>
<keyword evidence="3" id="KW-0812">Transmembrane</keyword>
<dbReference type="EMBL" id="FOHI01000003">
    <property type="protein sequence ID" value="SET08768.1"/>
    <property type="molecule type" value="Genomic_DNA"/>
</dbReference>
<dbReference type="Gene3D" id="3.30.700.10">
    <property type="entry name" value="Glycoprotein, Type 4 Pilin"/>
    <property type="match status" value="1"/>
</dbReference>
<name>A0A1I0BP18_9PROT</name>
<gene>
    <name evidence="4" type="ORF">SAMN05216412_10393</name>
</gene>
<keyword evidence="3" id="KW-1133">Transmembrane helix</keyword>
<dbReference type="Proteomes" id="UP000183339">
    <property type="component" value="Unassembled WGS sequence"/>
</dbReference>
<dbReference type="InterPro" id="IPR045584">
    <property type="entry name" value="Pilin-like"/>
</dbReference>
<keyword evidence="3" id="KW-0472">Membrane</keyword>
<evidence type="ECO:0000313" key="5">
    <source>
        <dbReference type="Proteomes" id="UP000183339"/>
    </source>
</evidence>
<keyword evidence="1" id="KW-0488">Methylation</keyword>
<feature type="transmembrane region" description="Helical" evidence="3">
    <location>
        <begin position="21"/>
        <end position="46"/>
    </location>
</feature>
<dbReference type="GO" id="GO:0015627">
    <property type="term" value="C:type II protein secretion system complex"/>
    <property type="evidence" value="ECO:0007669"/>
    <property type="project" value="InterPro"/>
</dbReference>
<dbReference type="PANTHER" id="PTHR30093">
    <property type="entry name" value="GENERAL SECRETION PATHWAY PROTEIN G"/>
    <property type="match status" value="1"/>
</dbReference>
<dbReference type="NCBIfam" id="TIGR02532">
    <property type="entry name" value="IV_pilin_GFxxxE"/>
    <property type="match status" value="1"/>
</dbReference>
<dbReference type="AlphaFoldDB" id="A0A1I0BP18"/>
<evidence type="ECO:0000256" key="1">
    <source>
        <dbReference type="ARBA" id="ARBA00022481"/>
    </source>
</evidence>
<proteinExistence type="predicted"/>
<dbReference type="RefSeq" id="WP_074705973.1">
    <property type="nucleotide sequence ID" value="NZ_FOHI01000003.1"/>
</dbReference>
<sequence length="142" mass="16010">MVNRVREARDRFGSRSSQDGSFRCGFTLVELLVVMAIIAVLLTIAAPRYFNSVERSKEAVLRQDLNVMRDAIDKFYGDTGDYPRDLAELVEKRYLRAIPVDPLTESSETWVTLPPPDSTEGLYDVHSGAEEESKDGTSYATW</sequence>